<evidence type="ECO:0000313" key="1">
    <source>
        <dbReference type="EMBL" id="CRK97249.1"/>
    </source>
</evidence>
<proteinExistence type="predicted"/>
<name>A0A1J1IFM1_9DIPT</name>
<protein>
    <submittedName>
        <fullName evidence="1">CLUMA_CG010645, isoform A</fullName>
    </submittedName>
</protein>
<gene>
    <name evidence="1" type="ORF">CLUMA_CG010645</name>
</gene>
<reference evidence="1 2" key="1">
    <citation type="submission" date="2015-04" db="EMBL/GenBank/DDBJ databases">
        <authorList>
            <person name="Syromyatnikov M.Y."/>
            <person name="Popov V.N."/>
        </authorList>
    </citation>
    <scope>NUCLEOTIDE SEQUENCE [LARGE SCALE GENOMIC DNA]</scope>
</reference>
<dbReference type="Proteomes" id="UP000183832">
    <property type="component" value="Unassembled WGS sequence"/>
</dbReference>
<keyword evidence="2" id="KW-1185">Reference proteome</keyword>
<accession>A0A1J1IFM1</accession>
<dbReference type="AlphaFoldDB" id="A0A1J1IFM1"/>
<evidence type="ECO:0000313" key="2">
    <source>
        <dbReference type="Proteomes" id="UP000183832"/>
    </source>
</evidence>
<organism evidence="1 2">
    <name type="scientific">Clunio marinus</name>
    <dbReference type="NCBI Taxonomy" id="568069"/>
    <lineage>
        <taxon>Eukaryota</taxon>
        <taxon>Metazoa</taxon>
        <taxon>Ecdysozoa</taxon>
        <taxon>Arthropoda</taxon>
        <taxon>Hexapoda</taxon>
        <taxon>Insecta</taxon>
        <taxon>Pterygota</taxon>
        <taxon>Neoptera</taxon>
        <taxon>Endopterygota</taxon>
        <taxon>Diptera</taxon>
        <taxon>Nematocera</taxon>
        <taxon>Chironomoidea</taxon>
        <taxon>Chironomidae</taxon>
        <taxon>Clunio</taxon>
    </lineage>
</organism>
<dbReference type="EMBL" id="CVRI01000047">
    <property type="protein sequence ID" value="CRK97249.1"/>
    <property type="molecule type" value="Genomic_DNA"/>
</dbReference>
<sequence length="70" mass="7999">MRNYVAVLSSSSLSEEDFFRSVTNCEKIHIESFQRCIELLQNSVYICCGMKNLALELFARDVDAGGRINY</sequence>